<protein>
    <recommendedName>
        <fullName evidence="1">N-terminal domain-containing protein</fullName>
    </recommendedName>
</protein>
<dbReference type="InterPro" id="IPR013610">
    <property type="entry name" value="ArdC_N"/>
</dbReference>
<keyword evidence="3" id="KW-1185">Reference proteome</keyword>
<proteinExistence type="predicted"/>
<evidence type="ECO:0000313" key="2">
    <source>
        <dbReference type="EMBL" id="AUW92630.1"/>
    </source>
</evidence>
<dbReference type="EMBL" id="CP019454">
    <property type="protein sequence ID" value="AUW92630.1"/>
    <property type="molecule type" value="Genomic_DNA"/>
</dbReference>
<reference evidence="2 3" key="1">
    <citation type="journal article" date="2019" name="Sci. Rep.">
        <title>Sulfobacillus thermotolerans: new insights into resistance and metabolic capacities of acidophilic chemolithotrophs.</title>
        <authorList>
            <person name="Panyushkina A.E."/>
            <person name="Babenko V.V."/>
            <person name="Nikitina A.S."/>
            <person name="Selezneva O.V."/>
            <person name="Tsaplina I.A."/>
            <person name="Letarova M.A."/>
            <person name="Kostryukova E.S."/>
            <person name="Letarov A.V."/>
        </authorList>
    </citation>
    <scope>NUCLEOTIDE SEQUENCE [LARGE SCALE GENOMIC DNA]</scope>
    <source>
        <strain evidence="2 3">Kr1</strain>
    </source>
</reference>
<feature type="domain" description="N-terminal" evidence="1">
    <location>
        <begin position="5"/>
        <end position="113"/>
    </location>
</feature>
<evidence type="ECO:0000259" key="1">
    <source>
        <dbReference type="Pfam" id="PF08401"/>
    </source>
</evidence>
<evidence type="ECO:0000313" key="3">
    <source>
        <dbReference type="Proteomes" id="UP000325292"/>
    </source>
</evidence>
<dbReference type="Proteomes" id="UP000325292">
    <property type="component" value="Chromosome"/>
</dbReference>
<sequence length="296" mass="32641">MTSQEAQALVDQGIQQLTENPDQWKQWADTMAQFPKYSPGNALLIMQQRPDATLVMGYRAWQTLDRHVMRGEHGITIIAPMLRRVTDEDAPEPSSVPSASQRVIAGFKAATVFDISQTDGKALDVPRPQELRGEAMRELLNHVIQNAIPVPVRFGAMPGGAYGVWEPAKGQITIRSDIEPNHQFKTLLHEWSHAIGVPDASSFPDIHRGTEEVTAETTAYVTAKLLGLDTSDYSTAYVGHWSHGDPQQVIAVTQAVGQRVHQIVQTLEAAASHDPVIAQTIAPWSAQAQRQETFTR</sequence>
<accession>A0ABM6RMQ2</accession>
<dbReference type="Pfam" id="PF08401">
    <property type="entry name" value="ArdcN"/>
    <property type="match status" value="1"/>
</dbReference>
<organism evidence="2 3">
    <name type="scientific">Sulfobacillus thermotolerans</name>
    <dbReference type="NCBI Taxonomy" id="338644"/>
    <lineage>
        <taxon>Bacteria</taxon>
        <taxon>Bacillati</taxon>
        <taxon>Bacillota</taxon>
        <taxon>Clostridia</taxon>
        <taxon>Eubacteriales</taxon>
        <taxon>Clostridiales Family XVII. Incertae Sedis</taxon>
        <taxon>Sulfobacillus</taxon>
    </lineage>
</organism>
<name>A0ABM6RMQ2_9FIRM</name>
<gene>
    <name evidence="2" type="ORF">BXT84_00575</name>
</gene>